<dbReference type="Pfam" id="PF00795">
    <property type="entry name" value="CN_hydrolase"/>
    <property type="match status" value="1"/>
</dbReference>
<keyword evidence="8" id="KW-1185">Reference proteome</keyword>
<comment type="caution">
    <text evidence="7">The sequence shown here is derived from an EMBL/GenBank/DDBJ whole genome shotgun (WGS) entry which is preliminary data.</text>
</comment>
<dbReference type="InterPro" id="IPR003010">
    <property type="entry name" value="C-N_Hydrolase"/>
</dbReference>
<proteinExistence type="inferred from homology"/>
<comment type="similarity">
    <text evidence="1">Belongs to the carbon-nitrogen hydrolase superfamily. Nitrilase family.</text>
</comment>
<dbReference type="CDD" id="cd07564">
    <property type="entry name" value="nitrilases_CHs"/>
    <property type="match status" value="1"/>
</dbReference>
<evidence type="ECO:0000256" key="4">
    <source>
        <dbReference type="ARBA" id="ARBA00039045"/>
    </source>
</evidence>
<feature type="domain" description="CN hydrolase" evidence="6">
    <location>
        <begin position="9"/>
        <end position="258"/>
    </location>
</feature>
<evidence type="ECO:0000313" key="7">
    <source>
        <dbReference type="EMBL" id="KAL2823395.1"/>
    </source>
</evidence>
<evidence type="ECO:0000256" key="3">
    <source>
        <dbReference type="ARBA" id="ARBA00036406"/>
    </source>
</evidence>
<reference evidence="7 8" key="1">
    <citation type="submission" date="2024-07" db="EMBL/GenBank/DDBJ databases">
        <title>Section-level genome sequencing and comparative genomics of Aspergillus sections Usti and Cavernicolus.</title>
        <authorList>
            <consortium name="Lawrence Berkeley National Laboratory"/>
            <person name="Nybo J.L."/>
            <person name="Vesth T.C."/>
            <person name="Theobald S."/>
            <person name="Frisvad J.C."/>
            <person name="Larsen T.O."/>
            <person name="Kjaerboelling I."/>
            <person name="Rothschild-Mancinelli K."/>
            <person name="Lyhne E.K."/>
            <person name="Kogle M.E."/>
            <person name="Barry K."/>
            <person name="Clum A."/>
            <person name="Na H."/>
            <person name="Ledsgaard L."/>
            <person name="Lin J."/>
            <person name="Lipzen A."/>
            <person name="Kuo A."/>
            <person name="Riley R."/>
            <person name="Mondo S."/>
            <person name="LaButti K."/>
            <person name="Haridas S."/>
            <person name="Pangalinan J."/>
            <person name="Salamov A.A."/>
            <person name="Simmons B.A."/>
            <person name="Magnuson J.K."/>
            <person name="Chen J."/>
            <person name="Drula E."/>
            <person name="Henrissat B."/>
            <person name="Wiebenga A."/>
            <person name="Lubbers R.J."/>
            <person name="Gomes A.C."/>
            <person name="Makela M.R."/>
            <person name="Stajich J."/>
            <person name="Grigoriev I.V."/>
            <person name="Mortensen U.H."/>
            <person name="De vries R.P."/>
            <person name="Baker S.E."/>
            <person name="Andersen M.R."/>
        </authorList>
    </citation>
    <scope>NUCLEOTIDE SEQUENCE [LARGE SCALE GENOMIC DNA]</scope>
    <source>
        <strain evidence="7 8">CBS 600.67</strain>
    </source>
</reference>
<evidence type="ECO:0000313" key="8">
    <source>
        <dbReference type="Proteomes" id="UP001610335"/>
    </source>
</evidence>
<evidence type="ECO:0000256" key="1">
    <source>
        <dbReference type="ARBA" id="ARBA00008129"/>
    </source>
</evidence>
<dbReference type="PROSITE" id="PS00921">
    <property type="entry name" value="NITRIL_CHT_2"/>
    <property type="match status" value="1"/>
</dbReference>
<dbReference type="EMBL" id="JBFXLS010000053">
    <property type="protein sequence ID" value="KAL2823395.1"/>
    <property type="molecule type" value="Genomic_DNA"/>
</dbReference>
<dbReference type="InterPro" id="IPR036526">
    <property type="entry name" value="C-N_Hydrolase_sf"/>
</dbReference>
<organism evidence="7 8">
    <name type="scientific">Aspergillus cavernicola</name>
    <dbReference type="NCBI Taxonomy" id="176166"/>
    <lineage>
        <taxon>Eukaryota</taxon>
        <taxon>Fungi</taxon>
        <taxon>Dikarya</taxon>
        <taxon>Ascomycota</taxon>
        <taxon>Pezizomycotina</taxon>
        <taxon>Eurotiomycetes</taxon>
        <taxon>Eurotiomycetidae</taxon>
        <taxon>Eurotiales</taxon>
        <taxon>Aspergillaceae</taxon>
        <taxon>Aspergillus</taxon>
        <taxon>Aspergillus subgen. Nidulantes</taxon>
    </lineage>
</organism>
<feature type="active site" description="Proton acceptor" evidence="5">
    <location>
        <position position="49"/>
    </location>
</feature>
<dbReference type="PROSITE" id="PS50263">
    <property type="entry name" value="CN_HYDROLASE"/>
    <property type="match status" value="1"/>
</dbReference>
<dbReference type="EC" id="3.5.5.1" evidence="4"/>
<evidence type="ECO:0000256" key="5">
    <source>
        <dbReference type="PROSITE-ProRule" id="PRU10139"/>
    </source>
</evidence>
<dbReference type="Proteomes" id="UP001610335">
    <property type="component" value="Unassembled WGS sequence"/>
</dbReference>
<gene>
    <name evidence="7" type="ORF">BDW59DRAFT_173544</name>
</gene>
<dbReference type="PANTHER" id="PTHR46044:SF14">
    <property type="entry name" value="ARYLACETONITRILASE"/>
    <property type="match status" value="1"/>
</dbReference>
<dbReference type="InterPro" id="IPR044149">
    <property type="entry name" value="Nitrilases_CHs"/>
</dbReference>
<dbReference type="PANTHER" id="PTHR46044">
    <property type="entry name" value="NITRILASE"/>
    <property type="match status" value="1"/>
</dbReference>
<dbReference type="InterPro" id="IPR000132">
    <property type="entry name" value="Nitrilase/CN_hydratase_CS"/>
</dbReference>
<comment type="catalytic activity">
    <reaction evidence="3">
        <text>a nitrile + 2 H2O = a carboxylate + NH4(+)</text>
        <dbReference type="Rhea" id="RHEA:21724"/>
        <dbReference type="ChEBI" id="CHEBI:15377"/>
        <dbReference type="ChEBI" id="CHEBI:18379"/>
        <dbReference type="ChEBI" id="CHEBI:28938"/>
        <dbReference type="ChEBI" id="CHEBI:29067"/>
        <dbReference type="EC" id="3.5.5.1"/>
    </reaction>
</comment>
<name>A0ABR4I6S0_9EURO</name>
<protein>
    <recommendedName>
        <fullName evidence="4">nitrilase</fullName>
        <ecNumber evidence="4">3.5.5.1</ecNumber>
    </recommendedName>
</protein>
<dbReference type="Gene3D" id="3.60.110.10">
    <property type="entry name" value="Carbon-nitrogen hydrolase"/>
    <property type="match status" value="1"/>
</dbReference>
<accession>A0ABR4I6S0</accession>
<evidence type="ECO:0000259" key="6">
    <source>
        <dbReference type="PROSITE" id="PS50263"/>
    </source>
</evidence>
<evidence type="ECO:0000256" key="2">
    <source>
        <dbReference type="ARBA" id="ARBA00022801"/>
    </source>
</evidence>
<dbReference type="PROSITE" id="PS00920">
    <property type="entry name" value="NITRIL_CHT_1"/>
    <property type="match status" value="1"/>
</dbReference>
<keyword evidence="2 7" id="KW-0378">Hydrolase</keyword>
<sequence>MTETTPNPIRVAAVQAEPEWNDLQKGVEKTIRLIKETGENGANVMGFPEVWIPGYPCIWNQSVIDNAAFVDEYFRNSLERDSEEMNRIRAACKEAGLFCVLGYSERYRGSLYIAQSFIDENGDIVHHRRNFKPTHVERAYWGDGQGESLQTVVKSSVGGGLNCWEHTQTLLRSYEYAQDVDIHVASWPLIFKNPGACFTLLCSQVVSAENRERNKLDQWDDIKSPGGGFSIIYGPTGEPLVEAPDSGKERLAKQNLDVVGHYTRPDQLSLRVNTHPAKPIQLCRGIGELSSISFPSWISSLVS</sequence>
<dbReference type="SUPFAM" id="SSF56317">
    <property type="entry name" value="Carbon-nitrogen hydrolase"/>
    <property type="match status" value="1"/>
</dbReference>
<dbReference type="GO" id="GO:0016787">
    <property type="term" value="F:hydrolase activity"/>
    <property type="evidence" value="ECO:0007669"/>
    <property type="project" value="UniProtKB-KW"/>
</dbReference>